<comment type="caution">
    <text evidence="1">The sequence shown here is derived from an EMBL/GenBank/DDBJ whole genome shotgun (WGS) entry which is preliminary data.</text>
</comment>
<gene>
    <name evidence="1" type="ORF">HPB47_027774</name>
</gene>
<evidence type="ECO:0000313" key="1">
    <source>
        <dbReference type="EMBL" id="KAG0425030.1"/>
    </source>
</evidence>
<accession>A0AC60PW78</accession>
<proteinExistence type="predicted"/>
<sequence length="203" mass="21080">MALTVGSQGHQAFCVDVANADSVAALFENIRKSSPTPLSIVVNSAGILKKGDLVDFKPEEFDEVINVNVRGTFLVNQAAARDMVASGVKDAVIVNVSSILGKGPYPGFSAYAASKFAVVGLTKTVAQELAPKGIRCNCVLPGFTETPLTAPLAGQCKADILSLTALKRTAVVPEVASVIKFLCSPENSYMTGAAVEVAGGMYL</sequence>
<name>A0AC60PW78_IXOPE</name>
<evidence type="ECO:0000313" key="2">
    <source>
        <dbReference type="Proteomes" id="UP000805193"/>
    </source>
</evidence>
<protein>
    <submittedName>
        <fullName evidence="1">Uncharacterized protein</fullName>
    </submittedName>
</protein>
<organism evidence="1 2">
    <name type="scientific">Ixodes persulcatus</name>
    <name type="common">Taiga tick</name>
    <dbReference type="NCBI Taxonomy" id="34615"/>
    <lineage>
        <taxon>Eukaryota</taxon>
        <taxon>Metazoa</taxon>
        <taxon>Ecdysozoa</taxon>
        <taxon>Arthropoda</taxon>
        <taxon>Chelicerata</taxon>
        <taxon>Arachnida</taxon>
        <taxon>Acari</taxon>
        <taxon>Parasitiformes</taxon>
        <taxon>Ixodida</taxon>
        <taxon>Ixodoidea</taxon>
        <taxon>Ixodidae</taxon>
        <taxon>Ixodinae</taxon>
        <taxon>Ixodes</taxon>
    </lineage>
</organism>
<dbReference type="EMBL" id="JABSTQ010009900">
    <property type="protein sequence ID" value="KAG0425030.1"/>
    <property type="molecule type" value="Genomic_DNA"/>
</dbReference>
<dbReference type="Proteomes" id="UP000805193">
    <property type="component" value="Unassembled WGS sequence"/>
</dbReference>
<reference evidence="1 2" key="1">
    <citation type="journal article" date="2020" name="Cell">
        <title>Large-Scale Comparative Analyses of Tick Genomes Elucidate Their Genetic Diversity and Vector Capacities.</title>
        <authorList>
            <consortium name="Tick Genome and Microbiome Consortium (TIGMIC)"/>
            <person name="Jia N."/>
            <person name="Wang J."/>
            <person name="Shi W."/>
            <person name="Du L."/>
            <person name="Sun Y."/>
            <person name="Zhan W."/>
            <person name="Jiang J.F."/>
            <person name="Wang Q."/>
            <person name="Zhang B."/>
            <person name="Ji P."/>
            <person name="Bell-Sakyi L."/>
            <person name="Cui X.M."/>
            <person name="Yuan T.T."/>
            <person name="Jiang B.G."/>
            <person name="Yang W.F."/>
            <person name="Lam T.T."/>
            <person name="Chang Q.C."/>
            <person name="Ding S.J."/>
            <person name="Wang X.J."/>
            <person name="Zhu J.G."/>
            <person name="Ruan X.D."/>
            <person name="Zhao L."/>
            <person name="Wei J.T."/>
            <person name="Ye R.Z."/>
            <person name="Que T.C."/>
            <person name="Du C.H."/>
            <person name="Zhou Y.H."/>
            <person name="Cheng J.X."/>
            <person name="Dai P.F."/>
            <person name="Guo W.B."/>
            <person name="Han X.H."/>
            <person name="Huang E.J."/>
            <person name="Li L.F."/>
            <person name="Wei W."/>
            <person name="Gao Y.C."/>
            <person name="Liu J.Z."/>
            <person name="Shao H.Z."/>
            <person name="Wang X."/>
            <person name="Wang C.C."/>
            <person name="Yang T.C."/>
            <person name="Huo Q.B."/>
            <person name="Li W."/>
            <person name="Chen H.Y."/>
            <person name="Chen S.E."/>
            <person name="Zhou L.G."/>
            <person name="Ni X.B."/>
            <person name="Tian J.H."/>
            <person name="Sheng Y."/>
            <person name="Liu T."/>
            <person name="Pan Y.S."/>
            <person name="Xia L.Y."/>
            <person name="Li J."/>
            <person name="Zhao F."/>
            <person name="Cao W.C."/>
        </authorList>
    </citation>
    <scope>NUCLEOTIDE SEQUENCE [LARGE SCALE GENOMIC DNA]</scope>
    <source>
        <strain evidence="1">Iper-2018</strain>
    </source>
</reference>
<keyword evidence="2" id="KW-1185">Reference proteome</keyword>